<dbReference type="PANTHER" id="PTHR35563">
    <property type="entry name" value="BARREL METAL-DEPENDENT HYDROLASE, PUTATIVE (AFU_ORTHOLOGUE AFUA_1G16240)-RELATED"/>
    <property type="match status" value="1"/>
</dbReference>
<name>A1WME2_VEREI</name>
<dbReference type="STRING" id="391735.Veis_3066"/>
<evidence type="ECO:0000259" key="2">
    <source>
        <dbReference type="Pfam" id="PF04909"/>
    </source>
</evidence>
<dbReference type="HOGENOM" id="CLU_064039_2_1_4"/>
<reference evidence="4" key="1">
    <citation type="submission" date="2006-12" db="EMBL/GenBank/DDBJ databases">
        <title>Complete sequence of chromosome 1 of Verminephrobacter eiseniae EF01-2.</title>
        <authorList>
            <person name="Copeland A."/>
            <person name="Lucas S."/>
            <person name="Lapidus A."/>
            <person name="Barry K."/>
            <person name="Detter J.C."/>
            <person name="Glavina del Rio T."/>
            <person name="Dalin E."/>
            <person name="Tice H."/>
            <person name="Pitluck S."/>
            <person name="Chertkov O."/>
            <person name="Brettin T."/>
            <person name="Bruce D."/>
            <person name="Han C."/>
            <person name="Tapia R."/>
            <person name="Gilna P."/>
            <person name="Schmutz J."/>
            <person name="Larimer F."/>
            <person name="Land M."/>
            <person name="Hauser L."/>
            <person name="Kyrpides N."/>
            <person name="Kim E."/>
            <person name="Stahl D."/>
            <person name="Richardson P."/>
        </authorList>
    </citation>
    <scope>NUCLEOTIDE SEQUENCE [LARGE SCALE GENOMIC DNA]</scope>
    <source>
        <strain evidence="4">EF01-2</strain>
    </source>
</reference>
<organism evidence="3 4">
    <name type="scientific">Verminephrobacter eiseniae (strain EF01-2)</name>
    <dbReference type="NCBI Taxonomy" id="391735"/>
    <lineage>
        <taxon>Bacteria</taxon>
        <taxon>Pseudomonadati</taxon>
        <taxon>Pseudomonadota</taxon>
        <taxon>Betaproteobacteria</taxon>
        <taxon>Burkholderiales</taxon>
        <taxon>Comamonadaceae</taxon>
        <taxon>Verminephrobacter</taxon>
    </lineage>
</organism>
<dbReference type="Pfam" id="PF04909">
    <property type="entry name" value="Amidohydro_2"/>
    <property type="match status" value="1"/>
</dbReference>
<dbReference type="Proteomes" id="UP000000374">
    <property type="component" value="Chromosome"/>
</dbReference>
<dbReference type="GeneID" id="76461531"/>
<dbReference type="SUPFAM" id="SSF51556">
    <property type="entry name" value="Metallo-dependent hydrolases"/>
    <property type="match status" value="1"/>
</dbReference>
<dbReference type="KEGG" id="vei:Veis_3066"/>
<dbReference type="AlphaFoldDB" id="A1WME2"/>
<keyword evidence="3" id="KW-0378">Hydrolase</keyword>
<proteinExistence type="predicted"/>
<dbReference type="PANTHER" id="PTHR35563:SF2">
    <property type="entry name" value="BARREL METAL-DEPENDENT HYDROLASE, PUTATIVE (AFU_ORTHOLOGUE AFUA_1G16240)-RELATED"/>
    <property type="match status" value="1"/>
</dbReference>
<feature type="domain" description="Amidohydrolase-related" evidence="2">
    <location>
        <begin position="32"/>
        <end position="299"/>
    </location>
</feature>
<dbReference type="Gene3D" id="3.20.20.140">
    <property type="entry name" value="Metal-dependent hydrolases"/>
    <property type="match status" value="1"/>
</dbReference>
<dbReference type="EMBL" id="CP000542">
    <property type="protein sequence ID" value="ABM58799.1"/>
    <property type="molecule type" value="Genomic_DNA"/>
</dbReference>
<evidence type="ECO:0000313" key="3">
    <source>
        <dbReference type="EMBL" id="ABM58799.1"/>
    </source>
</evidence>
<accession>A1WME2</accession>
<evidence type="ECO:0000313" key="4">
    <source>
        <dbReference type="Proteomes" id="UP000000374"/>
    </source>
</evidence>
<gene>
    <name evidence="3" type="ordered locus">Veis_3066</name>
</gene>
<sequence>MTDKHTPAPLKTSPPPHPHPSRPAFRLPPGACDAHCHVFGPAALFPYSPKRSYEPTDAPAAQLRALHALLGIERAVLVQASVHGHDNSAMLDAIAQSPESYRGVAMVPASISDAGLQALHEGGVRAVRFNFVRRLGGAPDLEAIRSLARRVQALGWHLVLHFDPQDLPVYRPFLDALPLPYVIDHMGRVLAQNGLRQEPFDALLELLKDPRCWVKLSGAERTSQLLSSAAGLPFEDAVPFARQLIEAAPERVLWGTDWPHPSVREMPDDGKLVDLLPLFTGDCAALQRLLLVDNPARLYWQD</sequence>
<dbReference type="InterPro" id="IPR032466">
    <property type="entry name" value="Metal_Hydrolase"/>
</dbReference>
<feature type="region of interest" description="Disordered" evidence="1">
    <location>
        <begin position="1"/>
        <end position="26"/>
    </location>
</feature>
<keyword evidence="4" id="KW-1185">Reference proteome</keyword>
<dbReference type="GO" id="GO:0016787">
    <property type="term" value="F:hydrolase activity"/>
    <property type="evidence" value="ECO:0007669"/>
    <property type="project" value="UniProtKB-KW"/>
</dbReference>
<dbReference type="eggNOG" id="COG3618">
    <property type="taxonomic scope" value="Bacteria"/>
</dbReference>
<dbReference type="RefSeq" id="WP_011810794.1">
    <property type="nucleotide sequence ID" value="NC_008786.1"/>
</dbReference>
<dbReference type="InterPro" id="IPR006680">
    <property type="entry name" value="Amidohydro-rel"/>
</dbReference>
<dbReference type="InterPro" id="IPR052358">
    <property type="entry name" value="Aro_Compnd_Degr_Hydrolases"/>
</dbReference>
<evidence type="ECO:0000256" key="1">
    <source>
        <dbReference type="SAM" id="MobiDB-lite"/>
    </source>
</evidence>
<protein>
    <submittedName>
        <fullName evidence="3">Amidohydrolase 2</fullName>
    </submittedName>
</protein>